<feature type="compositionally biased region" description="Low complexity" evidence="1">
    <location>
        <begin position="960"/>
        <end position="986"/>
    </location>
</feature>
<feature type="region of interest" description="Disordered" evidence="1">
    <location>
        <begin position="159"/>
        <end position="187"/>
    </location>
</feature>
<feature type="region of interest" description="Disordered" evidence="1">
    <location>
        <begin position="3074"/>
        <end position="3108"/>
    </location>
</feature>
<proteinExistence type="predicted"/>
<evidence type="ECO:0000313" key="2">
    <source>
        <dbReference type="EMBL" id="JAT89061.1"/>
    </source>
</evidence>
<dbReference type="OrthoDB" id="6538186at2759"/>
<feature type="compositionally biased region" description="Basic residues" evidence="1">
    <location>
        <begin position="2478"/>
        <end position="2487"/>
    </location>
</feature>
<sequence length="3169" mass="357524">QRAASPAWVLSGTTYAEIVRGQCSRSSSIGSRQPSAQRLPLREPSAQRRQYEVEPERRSPSVEEVQPSEVISVTVQPCVPNKLTDVPVFEPSDRYSERVYENVSESEPYRDDANVYVYNEYATHTSPVTQETYEFYAEQPMEYESAPQDVYVPVAPTHVEQTPTHPVRELHPPERQGRSPSPAANYRSQDLSYAEILALGLRKQPKIHSITALPKPQVAQVEIIKEIVVEQHVDKSPSVQQYEPKSERIDSSRLKPERQERPPTRSRSRDMPRQRRAPDKRPNKPHDTQTMKKKKVTKKVIEVDDFEDAPEASQELEPTPDRSLPVLTRPEESTVEVPNKEITKKIQHSSTVVETVTETVAEDDSIEQNIEHKKSKKKHKKKGKHSEDEIERALKEIEESDKHKKKKGKESNEKNKEPVSITIESTQFEEKPTTEKDEEAETSTKQKKKKKDKSRDLVAEFINVESSAQKIVEPLLSETKDIKQKKKKSQKDSKDKTENIKTVPKELTAELISKESVSVISEPVNIEKLDVVELPEEVQDVVKCSNVPVEISLDIGIQESTTNEEHFTQESMLSEVKHIKPVPSEEIKAMPEESKSDSITIKPESCKSKSKKGSNHKQNSENLEAKMTEPIESIIPSKETEKVPETLSESVIPIAEDKDLTSKSRKKKKNKKHEQSPEIIPSKEVVQKVDTIEEKKVDTTEEKAIEIETLEPLEICDAILSVTETTTMDTNVENIDVSIASKKKSKSKKSKSKLAEVRDEPSEIIPNAEIKTPEESKQTEEISNIDESQFEVVKAHKKKSKAKKAKIADDDIEKALKEIEQSESSRKKAKEKPSKSKDRRGPSSSEDKAAPVVKEKSKSLEKSPEKENVDQSTTDTEVKTITAQDNLITLDWNTLIEEEENVSVPILAPISQPESDLFKTAEQVATEVTILQETEDLLVKKTENIISESEIKEIETVSKDTTSTKTVVKQQSESQEVTTSSVSSEQNNNDKFFLTDSIKEGSINIVEEITRYEPITKDPETRTIYLITHEEKKLPPIRTVKVFNSKSNSLEESTNPEENAPIIDQVNKITDEKSSSILEEAQLQSSEPKQIEDVYIEKSSDVPENIVESNIKETVKTAIDGNVILKESVENITTQIQEISDIIQPVTDEESNEILVTNIEESSEIIDSEKVEENVTVSDNITETETTITEDELSDILEQAIFGSVQERNKTGKKDKHIPQDIPYQELKEEVKTYSLNLDIDQLGYDYHQFMVHEREHSSLLHDDAPVKSVVKSIVEKGTKESSPVPEEDVPRQSYREISDAEKLLATEKSKITTKSETEKERQQSFPKEEDSKCSASLSTTLIEDKSVGIDIPIEKEKASPPREEAPRLSYQEIQDAEIQLASTIIEKTKEIERTSIVNEETPRFSYHEIQDAENLLPYTIKTITDEASIKEETPKDIRYESSAEDNLLKPAASKIAEEVTKTIIEHTVDLISNESATIIPIDEISTSVTTTREEISAPKSTVCVQKEFIQESSEIMREEVPRQSYHEISDAEVLLASKPTNEQNTEEIKEIPKQPDVEKYIPQGEKQESKEVYEGNIQSYQEIKDAEYLLGTIKSREQSKEPTPVRETESLQYITADVPQASQCQTLPERCISTVSDETLVTNGHVEKPAIPVQAESRQTIYEVPRYSYHELSDAETLFASNVSRQECEQSQTLLGHDNQNETLIEEQIITPRASNKDEPSEQVWQQPTAIEQSPIEEAPQQSYHDIQDAERVLASVITRESVEKDLNTQQERLENKLPEQSVQPVMAPTSPEDDLIKEAIKIATPDIKNIMEHTTDLISSEKTIIKTNTVAEIKVEELIKEPVFNVPEIIEDKIEESEPTTPKVEYAFEIDDLTNAPVPVVYGDDQESIPQNVDDIVTVKETVVDKPASDEIGVNQTKSNLSFEIDDLDDSLVPVVFGDLKKVEKTIQKSDIETQKETSPEIVDKSPEEVVIPSLDDLNEPTKDILATELIVSEPAVIDKEDQILQSTTKLITKSDATHTISTEFIQSEVTHSISNVPENIKDFSNEPEIIDTPERVKDISSTDLSVVTSEISKDLVDSSVIEQIIVSQTDIDNLRPEKSPIHSLHDLLPDEIDSIPEFKPSLTNTVLFSNLSADAPEFTPSYMYQTVESTVSETKPTDIAVGDTTAPAKPHVQQSLKQSEDIIEWNKPAAPENEPTATQISYSSILQTKKAKKEPQPIDDKDVVSEPNIRPDTNTVPEAPVEEEHIETKTKRNKKKKKKEDRKEVLVHESTPPVIEQQVTLPEPINVWARLDDDGKTYAEVVAEGLEHEEKHSVVQYVQKPQIIPKSREPSQIREEKETKVEELSHEVESIHSSWAKIVSTNRPSPDRIIKVDVQVAETVETCHKAPVILVEESDSEHHKPEVEVDAEGFITVERHRRSRSRSRDNHSRSTSKVTDRPDSRDKSQNRFDPLSSTLKPEETEVSPSSPSEDEKQATKKGRKSRSSKSKEKEIKPKIVELIPSTTSDEDKQPPKKDKKKRSSKSKEKSVKLEKEDKVVPEKEPSKKSEIEKSEPKTEIQKTEVVHVIKEETEETALLPEVHEAKKKNKKKKKDKKVEPQLKETIGTPTPADLTSSEQETTSKHQANKSSQHLVETPVSTPDSIHTPVKERAFSEAQFWKVDPSELDNINNLSEELTVEIEKSNTENLPSEIVQITQATVSKKDSSSEFIKEKIINLETDTQKSQEVVHITEEQSLEHKMADLQREIEEMLLPESDSPIVEDDTPKELSDNQSSADYHHDEPVDNLTPSLASPEPEEEIFVEEKEAVKPKTNSLEEIQKTQPTPPEEEEHISVSMIDSILDDEPVETHTNITEVETTSLIVQKPEEQTHTVVSVPKTIKKSQPSEEPQKAEPTTEDVLLTKMQDTITITEEKKPGQITEAFLQSEIDKQSEEKEQNDTTTHVIKTITIETSEPKSVVVPSNMSTDSTVATNNVINLKQDNFWTDKFLADDAERFMLEQKQMLGTEPYVENRVELKPETETDFELIDDYVSVEENIIKDDSFWPEKHLYHDAECQYFLSIAKKSKTPPPAKIEIEIKDHNDKDKGPGGSSGHSSETDEPRDTSGSPFDSNYISMDLPGGICSWKDQSSYLSLETPVDSLGPIEDTLLLGTDTREDILTTSPPEPVALPSP</sequence>
<feature type="compositionally biased region" description="Basic residues" evidence="1">
    <location>
        <begin position="2254"/>
        <end position="2263"/>
    </location>
</feature>
<protein>
    <recommendedName>
        <fullName evidence="3">KASH domain-containing protein</fullName>
    </recommendedName>
</protein>
<feature type="region of interest" description="Disordered" evidence="1">
    <location>
        <begin position="23"/>
        <end position="68"/>
    </location>
</feature>
<feature type="region of interest" description="Disordered" evidence="1">
    <location>
        <begin position="3149"/>
        <end position="3169"/>
    </location>
</feature>
<feature type="region of interest" description="Disordered" evidence="1">
    <location>
        <begin position="1766"/>
        <end position="1793"/>
    </location>
</feature>
<gene>
    <name evidence="2" type="ORF">g.15171</name>
</gene>
<feature type="region of interest" description="Disordered" evidence="1">
    <location>
        <begin position="2208"/>
        <end position="2270"/>
    </location>
</feature>
<feature type="compositionally biased region" description="Basic and acidic residues" evidence="1">
    <location>
        <begin position="575"/>
        <end position="596"/>
    </location>
</feature>
<feature type="compositionally biased region" description="Basic residues" evidence="1">
    <location>
        <begin position="663"/>
        <end position="672"/>
    </location>
</feature>
<feature type="compositionally biased region" description="Basic and acidic residues" evidence="1">
    <location>
        <begin position="385"/>
        <end position="402"/>
    </location>
</feature>
<feature type="region of interest" description="Disordered" evidence="1">
    <location>
        <begin position="235"/>
        <end position="455"/>
    </location>
</feature>
<feature type="compositionally biased region" description="Basic and acidic residues" evidence="1">
    <location>
        <begin position="2524"/>
        <end position="2570"/>
    </location>
</feature>
<feature type="compositionally biased region" description="Polar residues" evidence="1">
    <location>
        <begin position="870"/>
        <end position="879"/>
    </location>
</feature>
<feature type="compositionally biased region" description="Low complexity" evidence="1">
    <location>
        <begin position="23"/>
        <end position="37"/>
    </location>
</feature>
<feature type="compositionally biased region" description="Polar residues" evidence="1">
    <location>
        <begin position="2612"/>
        <end position="2643"/>
    </location>
</feature>
<feature type="region of interest" description="Disordered" evidence="1">
    <location>
        <begin position="741"/>
        <end position="879"/>
    </location>
</feature>
<feature type="region of interest" description="Disordered" evidence="1">
    <location>
        <begin position="960"/>
        <end position="988"/>
    </location>
</feature>
<evidence type="ECO:0008006" key="3">
    <source>
        <dbReference type="Google" id="ProtNLM"/>
    </source>
</evidence>
<dbReference type="EMBL" id="GDQN01001993">
    <property type="protein sequence ID" value="JAT89061.1"/>
    <property type="molecule type" value="Transcribed_RNA"/>
</dbReference>
<feature type="compositionally biased region" description="Basic and acidic residues" evidence="1">
    <location>
        <begin position="166"/>
        <end position="177"/>
    </location>
</feature>
<feature type="compositionally biased region" description="Basic and acidic residues" evidence="1">
    <location>
        <begin position="771"/>
        <end position="780"/>
    </location>
</feature>
<feature type="region of interest" description="Disordered" evidence="1">
    <location>
        <begin position="562"/>
        <end position="686"/>
    </location>
</feature>
<name>A0A1E1WQF9_PECGO</name>
<feature type="compositionally biased region" description="Basic and acidic residues" evidence="1">
    <location>
        <begin position="1766"/>
        <end position="1779"/>
    </location>
</feature>
<feature type="region of interest" description="Disordered" evidence="1">
    <location>
        <begin position="2859"/>
        <end position="2893"/>
    </location>
</feature>
<feature type="region of interest" description="Disordered" evidence="1">
    <location>
        <begin position="2394"/>
        <end position="2646"/>
    </location>
</feature>
<feature type="compositionally biased region" description="Basic and acidic residues" evidence="1">
    <location>
        <begin position="806"/>
        <end position="869"/>
    </location>
</feature>
<feature type="compositionally biased region" description="Basic residues" evidence="1">
    <location>
        <begin position="2584"/>
        <end position="2594"/>
    </location>
</feature>
<feature type="non-terminal residue" evidence="2">
    <location>
        <position position="1"/>
    </location>
</feature>
<feature type="compositionally biased region" description="Basic and acidic residues" evidence="1">
    <location>
        <begin position="45"/>
        <end position="61"/>
    </location>
</feature>
<accession>A0A1E1WQF9</accession>
<feature type="compositionally biased region" description="Basic and acidic residues" evidence="1">
    <location>
        <begin position="2216"/>
        <end position="2227"/>
    </location>
</feature>
<feature type="compositionally biased region" description="Basic and acidic residues" evidence="1">
    <location>
        <begin position="1289"/>
        <end position="1333"/>
    </location>
</feature>
<feature type="compositionally biased region" description="Basic and acidic residues" evidence="1">
    <location>
        <begin position="244"/>
        <end position="290"/>
    </location>
</feature>
<feature type="region of interest" description="Disordered" evidence="1">
    <location>
        <begin position="473"/>
        <end position="502"/>
    </location>
</feature>
<feature type="region of interest" description="Disordered" evidence="1">
    <location>
        <begin position="2747"/>
        <end position="2830"/>
    </location>
</feature>
<feature type="compositionally biased region" description="Basic and acidic residues" evidence="1">
    <location>
        <begin position="3074"/>
        <end position="3084"/>
    </location>
</feature>
<feature type="non-terminal residue" evidence="2">
    <location>
        <position position="3169"/>
    </location>
</feature>
<feature type="compositionally biased region" description="Basic residues" evidence="1">
    <location>
        <begin position="373"/>
        <end position="384"/>
    </location>
</feature>
<reference evidence="2" key="1">
    <citation type="submission" date="2015-09" db="EMBL/GenBank/DDBJ databases">
        <title>De novo assembly of Pectinophora gossypiella (Pink Bollworm) gut transcriptome.</title>
        <authorList>
            <person name="Tassone E.E."/>
        </authorList>
    </citation>
    <scope>NUCLEOTIDE SEQUENCE</scope>
</reference>
<feature type="region of interest" description="Disordered" evidence="1">
    <location>
        <begin position="1276"/>
        <end position="1340"/>
    </location>
</feature>
<evidence type="ECO:0000256" key="1">
    <source>
        <dbReference type="SAM" id="MobiDB-lite"/>
    </source>
</evidence>
<feature type="compositionally biased region" description="Basic residues" evidence="1">
    <location>
        <begin position="795"/>
        <end position="805"/>
    </location>
</feature>
<feature type="compositionally biased region" description="Basic and acidic residues" evidence="1">
    <location>
        <begin position="2425"/>
        <end position="2449"/>
    </location>
</feature>
<feature type="compositionally biased region" description="Basic residues" evidence="1">
    <location>
        <begin position="741"/>
        <end position="752"/>
    </location>
</feature>
<feature type="compositionally biased region" description="Basic and acidic residues" evidence="1">
    <location>
        <begin position="490"/>
        <end position="502"/>
    </location>
</feature>
<organism evidence="2">
    <name type="scientific">Pectinophora gossypiella</name>
    <name type="common">Cotton pink bollworm</name>
    <name type="synonym">Depressaria gossypiella</name>
    <dbReference type="NCBI Taxonomy" id="13191"/>
    <lineage>
        <taxon>Eukaryota</taxon>
        <taxon>Metazoa</taxon>
        <taxon>Ecdysozoa</taxon>
        <taxon>Arthropoda</taxon>
        <taxon>Hexapoda</taxon>
        <taxon>Insecta</taxon>
        <taxon>Pterygota</taxon>
        <taxon>Neoptera</taxon>
        <taxon>Endopterygota</taxon>
        <taxon>Lepidoptera</taxon>
        <taxon>Glossata</taxon>
        <taxon>Ditrysia</taxon>
        <taxon>Gelechioidea</taxon>
        <taxon>Gelechiidae</taxon>
        <taxon>Apatetrinae</taxon>
        <taxon>Pectinophora</taxon>
    </lineage>
</organism>
<feature type="compositionally biased region" description="Pro residues" evidence="1">
    <location>
        <begin position="3160"/>
        <end position="3169"/>
    </location>
</feature>
<feature type="compositionally biased region" description="Basic and acidic residues" evidence="1">
    <location>
        <begin position="2488"/>
        <end position="2498"/>
    </location>
</feature>